<evidence type="ECO:0000313" key="2">
    <source>
        <dbReference type="EMBL" id="MCM1988681.1"/>
    </source>
</evidence>
<dbReference type="CDD" id="cd07750">
    <property type="entry name" value="PolyPPase_VTC_like"/>
    <property type="match status" value="1"/>
</dbReference>
<evidence type="ECO:0000313" key="3">
    <source>
        <dbReference type="Proteomes" id="UP001056429"/>
    </source>
</evidence>
<gene>
    <name evidence="2" type="ORF">KDK92_02940</name>
</gene>
<dbReference type="Proteomes" id="UP001056429">
    <property type="component" value="Unassembled WGS sequence"/>
</dbReference>
<reference evidence="2" key="2">
    <citation type="submission" date="2021-04" db="EMBL/GenBank/DDBJ databases">
        <authorList>
            <person name="Dong X."/>
        </authorList>
    </citation>
    <scope>NUCLEOTIDE SEQUENCE</scope>
    <source>
        <strain evidence="2">ZWT</strain>
    </source>
</reference>
<sequence length="236" mass="27858">MKNQKFRHEYKYHINTMDYISLKNKLNKFMSLDKNAINGCDYNIRSLYFDDLKNTALFEKLLGVKDRHKFRIRIYNNKSDVIKLEKKIKHGHLVAKQWTSISKEEFEKILLKDYSFINKQSQPVLKEFYGHVKASNLAPKVIVDYDREAYTYKAGNVRITFDKRLKTGVNAIALLNSELPLVSALENNIIVMELKYDEYLPSHIRDILSLGNREALSNSKYVICRKYTKTNMWEDD</sequence>
<dbReference type="InterPro" id="IPR042267">
    <property type="entry name" value="VTC_sf"/>
</dbReference>
<dbReference type="RefSeq" id="WP_250857552.1">
    <property type="nucleotide sequence ID" value="NZ_JAGSOJ010000001.1"/>
</dbReference>
<proteinExistence type="predicted"/>
<reference evidence="2" key="1">
    <citation type="journal article" date="2021" name="mSystems">
        <title>Bacteria and Archaea Synergistically Convert Glycine Betaine to Biogenic Methane in the Formosa Cold Seep of the South China Sea.</title>
        <authorList>
            <person name="Li L."/>
            <person name="Zhang W."/>
            <person name="Zhang S."/>
            <person name="Song L."/>
            <person name="Sun Q."/>
            <person name="Zhang H."/>
            <person name="Xiang H."/>
            <person name="Dong X."/>
        </authorList>
    </citation>
    <scope>NUCLEOTIDE SEQUENCE</scope>
    <source>
        <strain evidence="2">ZWT</strain>
    </source>
</reference>
<organism evidence="2 3">
    <name type="scientific">Oceanirhabdus seepicola</name>
    <dbReference type="NCBI Taxonomy" id="2828781"/>
    <lineage>
        <taxon>Bacteria</taxon>
        <taxon>Bacillati</taxon>
        <taxon>Bacillota</taxon>
        <taxon>Clostridia</taxon>
        <taxon>Eubacteriales</taxon>
        <taxon>Clostridiaceae</taxon>
        <taxon>Oceanirhabdus</taxon>
    </lineage>
</organism>
<dbReference type="AlphaFoldDB" id="A0A9J6NXQ7"/>
<evidence type="ECO:0000259" key="1">
    <source>
        <dbReference type="Pfam" id="PF09359"/>
    </source>
</evidence>
<dbReference type="GO" id="GO:0006799">
    <property type="term" value="P:polyphosphate biosynthetic process"/>
    <property type="evidence" value="ECO:0007669"/>
    <property type="project" value="UniProtKB-ARBA"/>
</dbReference>
<comment type="caution">
    <text evidence="2">The sequence shown here is derived from an EMBL/GenBank/DDBJ whole genome shotgun (WGS) entry which is preliminary data.</text>
</comment>
<dbReference type="InterPro" id="IPR018966">
    <property type="entry name" value="VTC_domain"/>
</dbReference>
<dbReference type="Pfam" id="PF09359">
    <property type="entry name" value="VTC"/>
    <property type="match status" value="1"/>
</dbReference>
<dbReference type="EMBL" id="JAGSOJ010000001">
    <property type="protein sequence ID" value="MCM1988681.1"/>
    <property type="molecule type" value="Genomic_DNA"/>
</dbReference>
<dbReference type="Gene3D" id="3.20.100.30">
    <property type="entry name" value="VTC, catalytic tunnel domain"/>
    <property type="match status" value="1"/>
</dbReference>
<protein>
    <submittedName>
        <fullName evidence="2">Polyphosphate polymerase domain-containing protein</fullName>
    </submittedName>
</protein>
<feature type="domain" description="VTC" evidence="1">
    <location>
        <begin position="6"/>
        <end position="226"/>
    </location>
</feature>
<keyword evidence="3" id="KW-1185">Reference proteome</keyword>
<name>A0A9J6NXQ7_9CLOT</name>
<accession>A0A9J6NXQ7</accession>